<evidence type="ECO:0000256" key="4">
    <source>
        <dbReference type="ARBA" id="ARBA00012381"/>
    </source>
</evidence>
<keyword evidence="5" id="KW-0479">Metal-binding</keyword>
<keyword evidence="7" id="KW-0460">Magnesium</keyword>
<protein>
    <recommendedName>
        <fullName evidence="4">NAD(+) diphosphatase</fullName>
        <ecNumber evidence="4">3.6.1.22</ecNumber>
    </recommendedName>
</protein>
<evidence type="ECO:0000313" key="11">
    <source>
        <dbReference type="EMBL" id="AEF86724.1"/>
    </source>
</evidence>
<dbReference type="SUPFAM" id="SSF55811">
    <property type="entry name" value="Nudix"/>
    <property type="match status" value="1"/>
</dbReference>
<dbReference type="GO" id="GO:0110153">
    <property type="term" value="F:RNA NAD-cap (NMN-forming) hydrolase activity"/>
    <property type="evidence" value="ECO:0007669"/>
    <property type="project" value="RHEA"/>
</dbReference>
<reference evidence="11 12" key="2">
    <citation type="journal article" date="2011" name="ISME J.">
        <title>RNA-seq reveals cooperative metabolic interactions between two termite-gut spirochete species in co-culture.</title>
        <authorList>
            <person name="Rosenthal A.Z."/>
            <person name="Matson E.G."/>
            <person name="Eldar A."/>
            <person name="Leadbetter J.R."/>
        </authorList>
    </citation>
    <scope>NUCLEOTIDE SEQUENCE [LARGE SCALE GENOMIC DNA]</scope>
    <source>
        <strain evidence="12">ATCC BAA-887 / DSM 12427 / ZAS-2</strain>
    </source>
</reference>
<dbReference type="PROSITE" id="PS51462">
    <property type="entry name" value="NUDIX"/>
    <property type="match status" value="1"/>
</dbReference>
<dbReference type="PROSITE" id="PS00893">
    <property type="entry name" value="NUDIX_BOX"/>
    <property type="match status" value="1"/>
</dbReference>
<dbReference type="GO" id="GO:0046872">
    <property type="term" value="F:metal ion binding"/>
    <property type="evidence" value="ECO:0007669"/>
    <property type="project" value="UniProtKB-KW"/>
</dbReference>
<evidence type="ECO:0000256" key="7">
    <source>
        <dbReference type="ARBA" id="ARBA00022842"/>
    </source>
</evidence>
<dbReference type="GO" id="GO:0005829">
    <property type="term" value="C:cytosol"/>
    <property type="evidence" value="ECO:0007669"/>
    <property type="project" value="TreeGrafter"/>
</dbReference>
<comment type="cofactor">
    <cofactor evidence="1">
        <name>Mg(2+)</name>
        <dbReference type="ChEBI" id="CHEBI:18420"/>
    </cofactor>
</comment>
<evidence type="ECO:0000256" key="6">
    <source>
        <dbReference type="ARBA" id="ARBA00022801"/>
    </source>
</evidence>
<dbReference type="InterPro" id="IPR020084">
    <property type="entry name" value="NUDIX_hydrolase_CS"/>
</dbReference>
<dbReference type="HOGENOM" id="CLU_037162_0_4_12"/>
<dbReference type="InterPro" id="IPR049734">
    <property type="entry name" value="NudC-like_C"/>
</dbReference>
<dbReference type="EMBL" id="CP001843">
    <property type="protein sequence ID" value="AEF86724.1"/>
    <property type="molecule type" value="Genomic_DNA"/>
</dbReference>
<dbReference type="AlphaFoldDB" id="F5YGY6"/>
<name>F5YGY6_TREPZ</name>
<dbReference type="KEGG" id="tpi:TREPR_2518"/>
<evidence type="ECO:0000259" key="10">
    <source>
        <dbReference type="PROSITE" id="PS51462"/>
    </source>
</evidence>
<keyword evidence="12" id="KW-1185">Reference proteome</keyword>
<evidence type="ECO:0000256" key="5">
    <source>
        <dbReference type="ARBA" id="ARBA00022723"/>
    </source>
</evidence>
<dbReference type="Proteomes" id="UP000009223">
    <property type="component" value="Chromosome"/>
</dbReference>
<dbReference type="Gene3D" id="3.90.79.10">
    <property type="entry name" value="Nucleoside Triphosphate Pyrophosphohydrolase"/>
    <property type="match status" value="1"/>
</dbReference>
<evidence type="ECO:0000313" key="12">
    <source>
        <dbReference type="Proteomes" id="UP000009223"/>
    </source>
</evidence>
<evidence type="ECO:0000256" key="1">
    <source>
        <dbReference type="ARBA" id="ARBA00001946"/>
    </source>
</evidence>
<keyword evidence="6 11" id="KW-0378">Hydrolase</keyword>
<accession>F5YGY6</accession>
<dbReference type="GO" id="GO:0006742">
    <property type="term" value="P:NADP+ catabolic process"/>
    <property type="evidence" value="ECO:0007669"/>
    <property type="project" value="TreeGrafter"/>
</dbReference>
<dbReference type="GO" id="GO:0019677">
    <property type="term" value="P:NAD+ catabolic process"/>
    <property type="evidence" value="ECO:0007669"/>
    <property type="project" value="TreeGrafter"/>
</dbReference>
<gene>
    <name evidence="11" type="ordered locus">TREPR_2518</name>
</gene>
<reference evidence="12" key="1">
    <citation type="submission" date="2009-12" db="EMBL/GenBank/DDBJ databases">
        <title>Complete sequence of Treponema primitia strain ZAS-2.</title>
        <authorList>
            <person name="Tetu S.G."/>
            <person name="Matson E."/>
            <person name="Ren Q."/>
            <person name="Seshadri R."/>
            <person name="Elbourne L."/>
            <person name="Hassan K.A."/>
            <person name="Durkin A."/>
            <person name="Radune D."/>
            <person name="Mohamoud Y."/>
            <person name="Shay R."/>
            <person name="Jin S."/>
            <person name="Zhang X."/>
            <person name="Lucey K."/>
            <person name="Ballor N.R."/>
            <person name="Ottesen E."/>
            <person name="Rosenthal R."/>
            <person name="Allen A."/>
            <person name="Leadbetter J.R."/>
            <person name="Paulsen I.T."/>
        </authorList>
    </citation>
    <scope>NUCLEOTIDE SEQUENCE [LARGE SCALE GENOMIC DNA]</scope>
    <source>
        <strain evidence="12">ATCC BAA-887 / DSM 12427 / ZAS-2</strain>
    </source>
</reference>
<dbReference type="Pfam" id="PF00293">
    <property type="entry name" value="NUDIX"/>
    <property type="match status" value="1"/>
</dbReference>
<organism evidence="11 12">
    <name type="scientific">Treponema primitia (strain ATCC BAA-887 / DSM 12427 / ZAS-2)</name>
    <dbReference type="NCBI Taxonomy" id="545694"/>
    <lineage>
        <taxon>Bacteria</taxon>
        <taxon>Pseudomonadati</taxon>
        <taxon>Spirochaetota</taxon>
        <taxon>Spirochaetia</taxon>
        <taxon>Spirochaetales</taxon>
        <taxon>Treponemataceae</taxon>
        <taxon>Treponema</taxon>
    </lineage>
</organism>
<evidence type="ECO:0000256" key="9">
    <source>
        <dbReference type="ARBA" id="ARBA00023679"/>
    </source>
</evidence>
<dbReference type="InterPro" id="IPR015797">
    <property type="entry name" value="NUDIX_hydrolase-like_dom_sf"/>
</dbReference>
<comment type="catalytic activity">
    <reaction evidence="9">
        <text>a 5'-end NAD(+)-phospho-ribonucleoside in mRNA + H2O = a 5'-end phospho-adenosine-phospho-ribonucleoside in mRNA + beta-nicotinamide D-ribonucleotide + 2 H(+)</text>
        <dbReference type="Rhea" id="RHEA:60876"/>
        <dbReference type="Rhea" id="RHEA-COMP:15698"/>
        <dbReference type="Rhea" id="RHEA-COMP:15719"/>
        <dbReference type="ChEBI" id="CHEBI:14649"/>
        <dbReference type="ChEBI" id="CHEBI:15377"/>
        <dbReference type="ChEBI" id="CHEBI:15378"/>
        <dbReference type="ChEBI" id="CHEBI:144029"/>
        <dbReference type="ChEBI" id="CHEBI:144051"/>
    </reaction>
    <physiologicalReaction direction="left-to-right" evidence="9">
        <dbReference type="Rhea" id="RHEA:60877"/>
    </physiologicalReaction>
</comment>
<dbReference type="CDD" id="cd03429">
    <property type="entry name" value="NUDIX_NADH_pyrophosphatase_Nudt13"/>
    <property type="match status" value="1"/>
</dbReference>
<dbReference type="NCBIfam" id="NF001299">
    <property type="entry name" value="PRK00241.1"/>
    <property type="match status" value="1"/>
</dbReference>
<sequence length="299" mass="32567">MVSLRKLYKSPFSGTMKKIGGFMTATTGSLGAFVFQGSNLIFPDNIDISAAINPLSRDLVFDAFGGSGLTNPRNYYEIKTVDGTATVTGLMLEMGDLPPGWRSLSIRQVLAEAIHGLVTGDSAGGLLFRSYHLMQWRRDSAYCGSCGSLNSDSSEGTARNCPVCGRVEFPRISPAVIVLITNDKDEALLAHNANFNNGVYSLIAGFVEAGENLETTIKREVKEEVNIEVDRIRYAASQPWPFPNSLMLGFTAHYTGGELKPDGTEIIDAQWFSKESIPTLPGHGSVARYIINRWLKGET</sequence>
<evidence type="ECO:0000256" key="3">
    <source>
        <dbReference type="ARBA" id="ARBA00009595"/>
    </source>
</evidence>
<dbReference type="STRING" id="545694.TREPR_2518"/>
<dbReference type="eggNOG" id="COG2816">
    <property type="taxonomic scope" value="Bacteria"/>
</dbReference>
<dbReference type="PANTHER" id="PTHR42904:SF6">
    <property type="entry name" value="NAD-CAPPED RNA HYDROLASE NUDT12"/>
    <property type="match status" value="1"/>
</dbReference>
<dbReference type="EC" id="3.6.1.22" evidence="4"/>
<keyword evidence="8" id="KW-0520">NAD</keyword>
<evidence type="ECO:0000256" key="8">
    <source>
        <dbReference type="ARBA" id="ARBA00023027"/>
    </source>
</evidence>
<dbReference type="InterPro" id="IPR000086">
    <property type="entry name" value="NUDIX_hydrolase_dom"/>
</dbReference>
<dbReference type="InterPro" id="IPR050241">
    <property type="entry name" value="NAD-cap_RNA_hydrolase_NudC"/>
</dbReference>
<evidence type="ECO:0000256" key="2">
    <source>
        <dbReference type="ARBA" id="ARBA00001947"/>
    </source>
</evidence>
<dbReference type="Gene3D" id="3.90.79.20">
    <property type="match status" value="1"/>
</dbReference>
<comment type="similarity">
    <text evidence="3">Belongs to the Nudix hydrolase family. NudC subfamily.</text>
</comment>
<dbReference type="PANTHER" id="PTHR42904">
    <property type="entry name" value="NUDIX HYDROLASE, NUDC SUBFAMILY"/>
    <property type="match status" value="1"/>
</dbReference>
<comment type="cofactor">
    <cofactor evidence="2">
        <name>Zn(2+)</name>
        <dbReference type="ChEBI" id="CHEBI:29105"/>
    </cofactor>
</comment>
<proteinExistence type="inferred from homology"/>
<dbReference type="GO" id="GO:0035529">
    <property type="term" value="F:NADH pyrophosphatase activity"/>
    <property type="evidence" value="ECO:0007669"/>
    <property type="project" value="TreeGrafter"/>
</dbReference>
<feature type="domain" description="Nudix hydrolase" evidence="10">
    <location>
        <begin position="170"/>
        <end position="294"/>
    </location>
</feature>